<proteinExistence type="predicted"/>
<comment type="caution">
    <text evidence="1">The sequence shown here is derived from an EMBL/GenBank/DDBJ whole genome shotgun (WGS) entry which is preliminary data.</text>
</comment>
<name>A0ACB6RDV8_9PLEO</name>
<gene>
    <name evidence="1" type="ORF">BDR25DRAFT_390067</name>
</gene>
<dbReference type="EMBL" id="MU003492">
    <property type="protein sequence ID" value="KAF2477444.1"/>
    <property type="molecule type" value="Genomic_DNA"/>
</dbReference>
<accession>A0ACB6RDV8</accession>
<evidence type="ECO:0000313" key="1">
    <source>
        <dbReference type="EMBL" id="KAF2477444.1"/>
    </source>
</evidence>
<evidence type="ECO:0000313" key="2">
    <source>
        <dbReference type="Proteomes" id="UP000799755"/>
    </source>
</evidence>
<reference evidence="1" key="1">
    <citation type="journal article" date="2020" name="Stud. Mycol.">
        <title>101 Dothideomycetes genomes: a test case for predicting lifestyles and emergence of pathogens.</title>
        <authorList>
            <person name="Haridas S."/>
            <person name="Albert R."/>
            <person name="Binder M."/>
            <person name="Bloem J."/>
            <person name="Labutti K."/>
            <person name="Salamov A."/>
            <person name="Andreopoulos B."/>
            <person name="Baker S."/>
            <person name="Barry K."/>
            <person name="Bills G."/>
            <person name="Bluhm B."/>
            <person name="Cannon C."/>
            <person name="Castanera R."/>
            <person name="Culley D."/>
            <person name="Daum C."/>
            <person name="Ezra D."/>
            <person name="Gonzalez J."/>
            <person name="Henrissat B."/>
            <person name="Kuo A."/>
            <person name="Liang C."/>
            <person name="Lipzen A."/>
            <person name="Lutzoni F."/>
            <person name="Magnuson J."/>
            <person name="Mondo S."/>
            <person name="Nolan M."/>
            <person name="Ohm R."/>
            <person name="Pangilinan J."/>
            <person name="Park H.-J."/>
            <person name="Ramirez L."/>
            <person name="Alfaro M."/>
            <person name="Sun H."/>
            <person name="Tritt A."/>
            <person name="Yoshinaga Y."/>
            <person name="Zwiers L.-H."/>
            <person name="Turgeon B."/>
            <person name="Goodwin S."/>
            <person name="Spatafora J."/>
            <person name="Crous P."/>
            <person name="Grigoriev I."/>
        </authorList>
    </citation>
    <scope>NUCLEOTIDE SEQUENCE</scope>
    <source>
        <strain evidence="1">ATCC 200398</strain>
    </source>
</reference>
<protein>
    <submittedName>
        <fullName evidence="1">Uncharacterized protein</fullName>
    </submittedName>
</protein>
<keyword evidence="2" id="KW-1185">Reference proteome</keyword>
<dbReference type="Proteomes" id="UP000799755">
    <property type="component" value="Unassembled WGS sequence"/>
</dbReference>
<sequence>MDPILLLPTLLFTAPPLALLLGLILGSIYYLQKAHLYHRNKARIQQRREDHIRSEIELDVRNVVPKPKPAAQAPASRDSARSRTSLNPLIMLQEARRELRRKRKGKQAVRVRVEGEGEGEDPLVDRETVAAEEERRRGEEVRPMTLWNSHGWGWQEEAMPSNSRSPDVLWDADDEELGPRLGNGALLASLLEWSKGALD</sequence>
<organism evidence="1 2">
    <name type="scientific">Lindgomyces ingoldianus</name>
    <dbReference type="NCBI Taxonomy" id="673940"/>
    <lineage>
        <taxon>Eukaryota</taxon>
        <taxon>Fungi</taxon>
        <taxon>Dikarya</taxon>
        <taxon>Ascomycota</taxon>
        <taxon>Pezizomycotina</taxon>
        <taxon>Dothideomycetes</taxon>
        <taxon>Pleosporomycetidae</taxon>
        <taxon>Pleosporales</taxon>
        <taxon>Lindgomycetaceae</taxon>
        <taxon>Lindgomyces</taxon>
    </lineage>
</organism>